<keyword evidence="2" id="KW-0378">Hydrolase</keyword>
<protein>
    <submittedName>
        <fullName evidence="2">Dienelactone hydrolase</fullName>
    </submittedName>
</protein>
<reference evidence="2" key="1">
    <citation type="submission" date="2023-07" db="EMBL/GenBank/DDBJ databases">
        <title>Sequencing the genomes of 1000 actinobacteria strains.</title>
        <authorList>
            <person name="Klenk H.-P."/>
        </authorList>
    </citation>
    <scope>NUCLEOTIDE SEQUENCE</scope>
    <source>
        <strain evidence="2">DSM 44707</strain>
    </source>
</reference>
<keyword evidence="3" id="KW-1185">Reference proteome</keyword>
<feature type="signal peptide" evidence="1">
    <location>
        <begin position="1"/>
        <end position="23"/>
    </location>
</feature>
<dbReference type="GO" id="GO:0052689">
    <property type="term" value="F:carboxylic ester hydrolase activity"/>
    <property type="evidence" value="ECO:0007669"/>
    <property type="project" value="TreeGrafter"/>
</dbReference>
<name>A0AAE3YJB1_9ACTN</name>
<dbReference type="Proteomes" id="UP001183643">
    <property type="component" value="Unassembled WGS sequence"/>
</dbReference>
<comment type="caution">
    <text evidence="2">The sequence shown here is derived from an EMBL/GenBank/DDBJ whole genome shotgun (WGS) entry which is preliminary data.</text>
</comment>
<dbReference type="RefSeq" id="WP_310365019.1">
    <property type="nucleotide sequence ID" value="NZ_JAVDYB010000001.1"/>
</dbReference>
<dbReference type="InterPro" id="IPR053145">
    <property type="entry name" value="AB_hydrolase_Est10"/>
</dbReference>
<accession>A0AAE3YJB1</accession>
<dbReference type="PANTHER" id="PTHR43265">
    <property type="entry name" value="ESTERASE ESTD"/>
    <property type="match status" value="1"/>
</dbReference>
<keyword evidence="1" id="KW-0732">Signal</keyword>
<evidence type="ECO:0000256" key="1">
    <source>
        <dbReference type="SAM" id="SignalP"/>
    </source>
</evidence>
<sequence length="389" mass="40502">MKLKKITAALAVGVLPLFGAAAAAAPPRDGWGGIVRESVRIPMDGGWTADGELSYPRGAKGRLPVVVLLHGSGKLDMDQTIGDAATFKAVAQSVNRGGVAVLRFHKRGVVGLGPVLSDDPALLYPDKPYEQVVRDAAAAVRFAQASTRVDPARVFMLGHSEGTQVAGNLAAAPGAYGIREPAGVVAMGVVGGAPRDLLYYQAVGRTLGQLHEEVDGDGDGRLTATEASNGLLGRPAEAAAQLRALLLDADGVNDAADADRDGRLAIDAELEPVVRAAIGFDNYPHLTGAPQGLADYLVDFARFAPPATDLARYDGPVLLLNGEADIQTTVRGAIVTDAALAAAGHPDHRLITYPGVSHLMNITTKYLPEPGNPEPAVLRDIVAWLAAHR</sequence>
<dbReference type="EMBL" id="JAVDYB010000001">
    <property type="protein sequence ID" value="MDR7274834.1"/>
    <property type="molecule type" value="Genomic_DNA"/>
</dbReference>
<dbReference type="InterPro" id="IPR029058">
    <property type="entry name" value="AB_hydrolase_fold"/>
</dbReference>
<evidence type="ECO:0000313" key="2">
    <source>
        <dbReference type="EMBL" id="MDR7274834.1"/>
    </source>
</evidence>
<proteinExistence type="predicted"/>
<dbReference type="Gene3D" id="3.40.50.1820">
    <property type="entry name" value="alpha/beta hydrolase"/>
    <property type="match status" value="1"/>
</dbReference>
<evidence type="ECO:0000313" key="3">
    <source>
        <dbReference type="Proteomes" id="UP001183643"/>
    </source>
</evidence>
<dbReference type="AlphaFoldDB" id="A0AAE3YJB1"/>
<feature type="chain" id="PRO_5042156183" evidence="1">
    <location>
        <begin position="24"/>
        <end position="389"/>
    </location>
</feature>
<dbReference type="SUPFAM" id="SSF53474">
    <property type="entry name" value="alpha/beta-Hydrolases"/>
    <property type="match status" value="1"/>
</dbReference>
<organism evidence="2 3">
    <name type="scientific">Catenuloplanes atrovinosus</name>
    <dbReference type="NCBI Taxonomy" id="137266"/>
    <lineage>
        <taxon>Bacteria</taxon>
        <taxon>Bacillati</taxon>
        <taxon>Actinomycetota</taxon>
        <taxon>Actinomycetes</taxon>
        <taxon>Micromonosporales</taxon>
        <taxon>Micromonosporaceae</taxon>
        <taxon>Catenuloplanes</taxon>
    </lineage>
</organism>
<dbReference type="PANTHER" id="PTHR43265:SF1">
    <property type="entry name" value="ESTERASE ESTD"/>
    <property type="match status" value="1"/>
</dbReference>
<gene>
    <name evidence="2" type="ORF">J2S41_001612</name>
</gene>